<gene>
    <name evidence="2" type="ORF">RFI_10937</name>
</gene>
<protein>
    <submittedName>
        <fullName evidence="2">Uncharacterized protein</fullName>
    </submittedName>
</protein>
<proteinExistence type="predicted"/>
<evidence type="ECO:0000313" key="3">
    <source>
        <dbReference type="Proteomes" id="UP000023152"/>
    </source>
</evidence>
<dbReference type="Proteomes" id="UP000023152">
    <property type="component" value="Unassembled WGS sequence"/>
</dbReference>
<evidence type="ECO:0000313" key="2">
    <source>
        <dbReference type="EMBL" id="ETO26199.1"/>
    </source>
</evidence>
<dbReference type="AlphaFoldDB" id="X6NKD3"/>
<comment type="caution">
    <text evidence="2">The sequence shown here is derived from an EMBL/GenBank/DDBJ whole genome shotgun (WGS) entry which is preliminary data.</text>
</comment>
<evidence type="ECO:0000256" key="1">
    <source>
        <dbReference type="SAM" id="MobiDB-lite"/>
    </source>
</evidence>
<name>X6NKD3_RETFI</name>
<accession>X6NKD3</accession>
<organism evidence="2 3">
    <name type="scientific">Reticulomyxa filosa</name>
    <dbReference type="NCBI Taxonomy" id="46433"/>
    <lineage>
        <taxon>Eukaryota</taxon>
        <taxon>Sar</taxon>
        <taxon>Rhizaria</taxon>
        <taxon>Retaria</taxon>
        <taxon>Foraminifera</taxon>
        <taxon>Monothalamids</taxon>
        <taxon>Reticulomyxidae</taxon>
        <taxon>Reticulomyxa</taxon>
    </lineage>
</organism>
<reference evidence="2 3" key="1">
    <citation type="journal article" date="2013" name="Curr. Biol.">
        <title>The Genome of the Foraminiferan Reticulomyxa filosa.</title>
        <authorList>
            <person name="Glockner G."/>
            <person name="Hulsmann N."/>
            <person name="Schleicher M."/>
            <person name="Noegel A.A."/>
            <person name="Eichinger L."/>
            <person name="Gallinger C."/>
            <person name="Pawlowski J."/>
            <person name="Sierra R."/>
            <person name="Euteneuer U."/>
            <person name="Pillet L."/>
            <person name="Moustafa A."/>
            <person name="Platzer M."/>
            <person name="Groth M."/>
            <person name="Szafranski K."/>
            <person name="Schliwa M."/>
        </authorList>
    </citation>
    <scope>NUCLEOTIDE SEQUENCE [LARGE SCALE GENOMIC DNA]</scope>
</reference>
<dbReference type="EMBL" id="ASPP01008022">
    <property type="protein sequence ID" value="ETO26199.1"/>
    <property type="molecule type" value="Genomic_DNA"/>
</dbReference>
<keyword evidence="3" id="KW-1185">Reference proteome</keyword>
<sequence length="631" mass="72129">MPHPTLCSHWYGSELDQGTPQTKSARAVDGPVEMEDTPPVDDSDCAANGKAVIGTCETADNVMTMESNVQSIEDIMFKGQLLCPICLKTLKIEDSGLQQQYETYLRSKQIECDTSNEWMDYRFTDEPIMYGIQKSMLKFHVATHHPDFVVKSFKNNHSIHRRSNTAHNGHSNGNSNAAWKKNESEIDEEAVKMYCSGDHHHDDKGIDDKSSHPNVLDDLIGPCSGDSGKLKAVPTTATSSSNTNTCPLPTSSSSSLQFKTFRHFFFFFFFSKKNYTLLIVDTITCTYTYTNISRPNNRLTNHKTKNEFLYNRTDRSNLIDFVTKTVERFHSNQVNTIIALFDFFFKVLLQETYESILHDLPNDPQMLLELIKFSFVILDTNKKYCESVDRIVTEKMIDMTALDEENKLLKQMMKEHLSEMKPQLEQRLRDSRPYQLYKQRYKADYLTKLQEQTTEEERQLLNNIGTYYQELYKKEANIIGKHSQSYKPVEESSSQPTKIIHYKNNNNNSNAFGTTHTITIRNIPNGLHITKPSFRSFQSNVIAMDTNLSQTGAPGMHATSIANINAPAASNHCVPPLKPTTIITHNAPTVLSNSCFATFVDFDFVMLKKKKKFTKHAYKKRWHPNATNTKN</sequence>
<feature type="region of interest" description="Disordered" evidence="1">
    <location>
        <begin position="11"/>
        <end position="39"/>
    </location>
</feature>